<reference evidence="4 5" key="1">
    <citation type="journal article" date="2018" name="Elife">
        <title>Firefly genomes illuminate parallel origins of bioluminescence in beetles.</title>
        <authorList>
            <person name="Fallon T.R."/>
            <person name="Lower S.E."/>
            <person name="Chang C.H."/>
            <person name="Bessho-Uehara M."/>
            <person name="Martin G.J."/>
            <person name="Bewick A.J."/>
            <person name="Behringer M."/>
            <person name="Debat H.J."/>
            <person name="Wong I."/>
            <person name="Day J.C."/>
            <person name="Suvorov A."/>
            <person name="Silva C.J."/>
            <person name="Stanger-Hall K.F."/>
            <person name="Hall D.W."/>
            <person name="Schmitz R.J."/>
            <person name="Nelson D.R."/>
            <person name="Lewis S.M."/>
            <person name="Shigenobu S."/>
            <person name="Bybee S.M."/>
            <person name="Larracuente A.M."/>
            <person name="Oba Y."/>
            <person name="Weng J.K."/>
        </authorList>
    </citation>
    <scope>NUCLEOTIDE SEQUENCE [LARGE SCALE GENOMIC DNA]</scope>
    <source>
        <strain evidence="4">1611_PpyrPB1</strain>
        <tissue evidence="4">Whole body</tissue>
    </source>
</reference>
<accession>A0A5N4B0Y7</accession>
<evidence type="ECO:0000256" key="2">
    <source>
        <dbReference type="PROSITE-ProRule" id="PRU00320"/>
    </source>
</evidence>
<dbReference type="EMBL" id="VVIM01000001">
    <property type="protein sequence ID" value="KAB0803252.1"/>
    <property type="molecule type" value="Genomic_DNA"/>
</dbReference>
<dbReference type="InterPro" id="IPR050863">
    <property type="entry name" value="CenT-Element_Derived"/>
</dbReference>
<feature type="domain" description="HTH psq-type" evidence="3">
    <location>
        <begin position="1"/>
        <end position="57"/>
    </location>
</feature>
<sequence>MPRNYKRTTNRQSWSQESMQKAIEAVREKRMGWLLAAKTYGVPQATLRRHGLNKNKTSWKLGLFGLTSKEVQELAFQLANKNGFAHKFNIDKQKAGQEWLNGFLKRNRDISLRKPEATSAARAQAFNRPQVEKFFNTYDGLLACHKYAPNRIYNVDESGLSTVQRPPKILATTGRKQVGCLTSAERGSNVTVVCCFNAAGSYIPPCMIFLRKNMKQELVDEAPTGTPGVAQESGWMTTDVFSYVKASVEDKVLLIVDGHGSHKGFQVLNYAKENGIDILCLPPHCTHRMQPLDVWFYGPLKTYFNQEISKWLKSHPGRVVTHLQIGSLFNHAYGETATVQNACNGFKNTGLWPLNPHIFPDHMYEPAETTNIPLPNEDFHRFLETTPPETVVPISNEELQVSEAPQESTLETDKVNDNEINHNQYNYTKFFVNFTQKNFRTIWDKPSIVQHSELNFNN</sequence>
<comment type="subcellular location">
    <subcellularLocation>
        <location evidence="1 2">Nucleus</location>
    </subcellularLocation>
</comment>
<dbReference type="InterPro" id="IPR007889">
    <property type="entry name" value="HTH_Psq"/>
</dbReference>
<dbReference type="InterPro" id="IPR009057">
    <property type="entry name" value="Homeodomain-like_sf"/>
</dbReference>
<keyword evidence="2" id="KW-0539">Nucleus</keyword>
<dbReference type="AlphaFoldDB" id="A0A5N4B0Y7"/>
<dbReference type="PROSITE" id="PS50960">
    <property type="entry name" value="HTH_PSQ"/>
    <property type="match status" value="1"/>
</dbReference>
<dbReference type="Gene3D" id="1.10.10.60">
    <property type="entry name" value="Homeodomain-like"/>
    <property type="match status" value="1"/>
</dbReference>
<evidence type="ECO:0000313" key="4">
    <source>
        <dbReference type="EMBL" id="KAB0803252.1"/>
    </source>
</evidence>
<comment type="caution">
    <text evidence="4">The sequence shown here is derived from an EMBL/GenBank/DDBJ whole genome shotgun (WGS) entry which is preliminary data.</text>
</comment>
<feature type="DNA-binding region" description="H-T-H motif" evidence="2">
    <location>
        <begin position="33"/>
        <end position="53"/>
    </location>
</feature>
<keyword evidence="2" id="KW-0238">DNA-binding</keyword>
<dbReference type="Proteomes" id="UP000327044">
    <property type="component" value="Unassembled WGS sequence"/>
</dbReference>
<dbReference type="GO" id="GO:0003677">
    <property type="term" value="F:DNA binding"/>
    <property type="evidence" value="ECO:0007669"/>
    <property type="project" value="UniProtKB-UniRule"/>
</dbReference>
<evidence type="ECO:0000259" key="3">
    <source>
        <dbReference type="PROSITE" id="PS50960"/>
    </source>
</evidence>
<keyword evidence="5" id="KW-1185">Reference proteome</keyword>
<evidence type="ECO:0000256" key="1">
    <source>
        <dbReference type="ARBA" id="ARBA00004123"/>
    </source>
</evidence>
<dbReference type="InterPro" id="IPR004875">
    <property type="entry name" value="DDE_SF_endonuclease_dom"/>
</dbReference>
<protein>
    <recommendedName>
        <fullName evidence="3">HTH psq-type domain-containing protein</fullName>
    </recommendedName>
</protein>
<organism evidence="4 5">
    <name type="scientific">Photinus pyralis</name>
    <name type="common">Common eastern firefly</name>
    <name type="synonym">Lampyris pyralis</name>
    <dbReference type="NCBI Taxonomy" id="7054"/>
    <lineage>
        <taxon>Eukaryota</taxon>
        <taxon>Metazoa</taxon>
        <taxon>Ecdysozoa</taxon>
        <taxon>Arthropoda</taxon>
        <taxon>Hexapoda</taxon>
        <taxon>Insecta</taxon>
        <taxon>Pterygota</taxon>
        <taxon>Neoptera</taxon>
        <taxon>Endopterygota</taxon>
        <taxon>Coleoptera</taxon>
        <taxon>Polyphaga</taxon>
        <taxon>Elateriformia</taxon>
        <taxon>Elateroidea</taxon>
        <taxon>Lampyridae</taxon>
        <taxon>Lampyrinae</taxon>
        <taxon>Photinus</taxon>
    </lineage>
</organism>
<dbReference type="GO" id="GO:0005634">
    <property type="term" value="C:nucleus"/>
    <property type="evidence" value="ECO:0007669"/>
    <property type="project" value="UniProtKB-SubCell"/>
</dbReference>
<proteinExistence type="predicted"/>
<dbReference type="Pfam" id="PF03184">
    <property type="entry name" value="DDE_1"/>
    <property type="match status" value="1"/>
</dbReference>
<dbReference type="PANTHER" id="PTHR19303">
    <property type="entry name" value="TRANSPOSON"/>
    <property type="match status" value="1"/>
</dbReference>
<dbReference type="SUPFAM" id="SSF46689">
    <property type="entry name" value="Homeodomain-like"/>
    <property type="match status" value="1"/>
</dbReference>
<dbReference type="Pfam" id="PF05225">
    <property type="entry name" value="HTH_psq"/>
    <property type="match status" value="1"/>
</dbReference>
<evidence type="ECO:0000313" key="5">
    <source>
        <dbReference type="Proteomes" id="UP000327044"/>
    </source>
</evidence>
<name>A0A5N4B0Y7_PHOPY</name>
<gene>
    <name evidence="4" type="ORF">PPYR_00222</name>
</gene>
<dbReference type="PANTHER" id="PTHR19303:SF71">
    <property type="entry name" value="ZINC FINGER PHD-TYPE DOMAIN-CONTAINING PROTEIN"/>
    <property type="match status" value="1"/>
</dbReference>
<dbReference type="InParanoid" id="A0A5N4B0Y7"/>